<evidence type="ECO:0000313" key="3">
    <source>
        <dbReference type="EMBL" id="RCV21115.1"/>
    </source>
</evidence>
<evidence type="ECO:0000256" key="2">
    <source>
        <dbReference type="SAM" id="MobiDB-lite"/>
    </source>
</evidence>
<feature type="coiled-coil region" evidence="1">
    <location>
        <begin position="220"/>
        <end position="282"/>
    </location>
</feature>
<reference evidence="3" key="2">
    <citation type="submission" date="2015-07" db="EMBL/GenBank/DDBJ databases">
        <authorList>
            <person name="Noorani M."/>
        </authorList>
    </citation>
    <scope>NUCLEOTIDE SEQUENCE</scope>
    <source>
        <strain evidence="3">Yugu1</strain>
    </source>
</reference>
<feature type="compositionally biased region" description="Acidic residues" evidence="2">
    <location>
        <begin position="282"/>
        <end position="300"/>
    </location>
</feature>
<dbReference type="AlphaFoldDB" id="A0A368QT32"/>
<name>A0A368QT32_SETIT</name>
<proteinExistence type="predicted"/>
<feature type="region of interest" description="Disordered" evidence="2">
    <location>
        <begin position="282"/>
        <end position="310"/>
    </location>
</feature>
<gene>
    <name evidence="3" type="ORF">SETIT_4G111800v2</name>
</gene>
<dbReference type="SUPFAM" id="SSF161270">
    <property type="entry name" value="PspA lactotransferrin-binding region"/>
    <property type="match status" value="1"/>
</dbReference>
<dbReference type="EMBL" id="CM003531">
    <property type="protein sequence ID" value="RCV21115.1"/>
    <property type="molecule type" value="Genomic_DNA"/>
</dbReference>
<organism evidence="3">
    <name type="scientific">Setaria italica</name>
    <name type="common">Foxtail millet</name>
    <name type="synonym">Panicum italicum</name>
    <dbReference type="NCBI Taxonomy" id="4555"/>
    <lineage>
        <taxon>Eukaryota</taxon>
        <taxon>Viridiplantae</taxon>
        <taxon>Streptophyta</taxon>
        <taxon>Embryophyta</taxon>
        <taxon>Tracheophyta</taxon>
        <taxon>Spermatophyta</taxon>
        <taxon>Magnoliopsida</taxon>
        <taxon>Liliopsida</taxon>
        <taxon>Poales</taxon>
        <taxon>Poaceae</taxon>
        <taxon>PACMAD clade</taxon>
        <taxon>Panicoideae</taxon>
        <taxon>Panicodae</taxon>
        <taxon>Paniceae</taxon>
        <taxon>Cenchrinae</taxon>
        <taxon>Setaria</taxon>
    </lineage>
</organism>
<keyword evidence="1" id="KW-0175">Coiled coil</keyword>
<dbReference type="OrthoDB" id="694206at2759"/>
<sequence length="310" mass="34645">MSRRKKPPDGQSTVATLEILMAVPGHVLFGADGTFQSTCLHFEGFPAILWDTLKWFGYQSPPLYAGRLYLEQGIQTCQVQALVPPPPAWPDWPSLGIIAYGLAPEDTWESATLQLLTQFCQLHPVEITLDPIGLFPVRNRLDPAWLDRVGNIEVLATTCAMVTISTNIRCMAALYRLIELQGRAMTLFAWTAADTHGYLQAARRDMVGQTYQLIHRGIQIHDMQDRISELEGEVADLVDGMIELSEEKMEVEMKLAVANAHLEEHQAELEDMHALNMQLEAQEDPEEDEGASSMDIEEDGAPSPTHSVHW</sequence>
<protein>
    <submittedName>
        <fullName evidence="3">Uncharacterized protein</fullName>
    </submittedName>
</protein>
<evidence type="ECO:0000256" key="1">
    <source>
        <dbReference type="SAM" id="Coils"/>
    </source>
</evidence>
<reference evidence="3" key="1">
    <citation type="journal article" date="2012" name="Nat. Biotechnol.">
        <title>Reference genome sequence of the model plant Setaria.</title>
        <authorList>
            <person name="Bennetzen J.L."/>
            <person name="Schmutz J."/>
            <person name="Wang H."/>
            <person name="Percifield R."/>
            <person name="Hawkins J."/>
            <person name="Pontaroli A.C."/>
            <person name="Estep M."/>
            <person name="Feng L."/>
            <person name="Vaughn J.N."/>
            <person name="Grimwood J."/>
            <person name="Jenkins J."/>
            <person name="Barry K."/>
            <person name="Lindquist E."/>
            <person name="Hellsten U."/>
            <person name="Deshpande S."/>
            <person name="Wang X."/>
            <person name="Wu X."/>
            <person name="Mitros T."/>
            <person name="Triplett J."/>
            <person name="Yang X."/>
            <person name="Ye C.Y."/>
            <person name="Mauro-Herrera M."/>
            <person name="Wang L."/>
            <person name="Li P."/>
            <person name="Sharma M."/>
            <person name="Sharma R."/>
            <person name="Ronald P.C."/>
            <person name="Panaud O."/>
            <person name="Kellogg E.A."/>
            <person name="Brutnell T.P."/>
            <person name="Doust A.N."/>
            <person name="Tuskan G.A."/>
            <person name="Rokhsar D."/>
            <person name="Devos K.M."/>
        </authorList>
    </citation>
    <scope>NUCLEOTIDE SEQUENCE [LARGE SCALE GENOMIC DNA]</scope>
    <source>
        <strain evidence="3">Yugu1</strain>
    </source>
</reference>
<accession>A0A368QT32</accession>